<evidence type="ECO:0000313" key="9">
    <source>
        <dbReference type="Proteomes" id="UP000886723"/>
    </source>
</evidence>
<dbReference type="EMBL" id="DVON01000116">
    <property type="protein sequence ID" value="HIV12560.1"/>
    <property type="molecule type" value="Genomic_DNA"/>
</dbReference>
<dbReference type="InterPro" id="IPR011701">
    <property type="entry name" value="MFS"/>
</dbReference>
<keyword evidence="3" id="KW-1003">Cell membrane</keyword>
<keyword evidence="5 7" id="KW-1133">Transmembrane helix</keyword>
<keyword evidence="2" id="KW-0813">Transport</keyword>
<evidence type="ECO:0000256" key="2">
    <source>
        <dbReference type="ARBA" id="ARBA00022448"/>
    </source>
</evidence>
<feature type="transmembrane region" description="Helical" evidence="7">
    <location>
        <begin position="138"/>
        <end position="162"/>
    </location>
</feature>
<feature type="transmembrane region" description="Helical" evidence="7">
    <location>
        <begin position="287"/>
        <end position="304"/>
    </location>
</feature>
<proteinExistence type="predicted"/>
<dbReference type="SUPFAM" id="SSF103473">
    <property type="entry name" value="MFS general substrate transporter"/>
    <property type="match status" value="1"/>
</dbReference>
<dbReference type="PANTHER" id="PTHR43266">
    <property type="entry name" value="MACROLIDE-EFFLUX PROTEIN"/>
    <property type="match status" value="1"/>
</dbReference>
<comment type="subcellular location">
    <subcellularLocation>
        <location evidence="1">Cell membrane</location>
        <topology evidence="1">Multi-pass membrane protein</topology>
    </subcellularLocation>
</comment>
<gene>
    <name evidence="8" type="ORF">IAA63_05395</name>
</gene>
<feature type="transmembrane region" description="Helical" evidence="7">
    <location>
        <begin position="12"/>
        <end position="36"/>
    </location>
</feature>
<dbReference type="Gene3D" id="1.20.1250.20">
    <property type="entry name" value="MFS general substrate transporter like domains"/>
    <property type="match status" value="1"/>
</dbReference>
<protein>
    <submittedName>
        <fullName evidence="8">MFS transporter</fullName>
    </submittedName>
</protein>
<organism evidence="8 9">
    <name type="scientific">Candidatus Pullilachnospira stercoravium</name>
    <dbReference type="NCBI Taxonomy" id="2840913"/>
    <lineage>
        <taxon>Bacteria</taxon>
        <taxon>Bacillati</taxon>
        <taxon>Bacillota</taxon>
        <taxon>Clostridia</taxon>
        <taxon>Lachnospirales</taxon>
        <taxon>Lachnospiraceae</taxon>
        <taxon>Lachnospiraceae incertae sedis</taxon>
        <taxon>Candidatus Pullilachnospira</taxon>
    </lineage>
</organism>
<dbReference type="InterPro" id="IPR036259">
    <property type="entry name" value="MFS_trans_sf"/>
</dbReference>
<dbReference type="PANTHER" id="PTHR43266:SF10">
    <property type="entry name" value="BACILYSIN EXPORTER BACE-RELATED"/>
    <property type="match status" value="1"/>
</dbReference>
<feature type="transmembrane region" description="Helical" evidence="7">
    <location>
        <begin position="260"/>
        <end position="280"/>
    </location>
</feature>
<feature type="transmembrane region" description="Helical" evidence="7">
    <location>
        <begin position="168"/>
        <end position="188"/>
    </location>
</feature>
<evidence type="ECO:0000256" key="7">
    <source>
        <dbReference type="SAM" id="Phobius"/>
    </source>
</evidence>
<evidence type="ECO:0000256" key="6">
    <source>
        <dbReference type="ARBA" id="ARBA00023136"/>
    </source>
</evidence>
<evidence type="ECO:0000256" key="3">
    <source>
        <dbReference type="ARBA" id="ARBA00022475"/>
    </source>
</evidence>
<name>A0A9D1NV37_9FIRM</name>
<accession>A0A9D1NV37</accession>
<reference evidence="8" key="2">
    <citation type="journal article" date="2021" name="PeerJ">
        <title>Extensive microbial diversity within the chicken gut microbiome revealed by metagenomics and culture.</title>
        <authorList>
            <person name="Gilroy R."/>
            <person name="Ravi A."/>
            <person name="Getino M."/>
            <person name="Pursley I."/>
            <person name="Horton D.L."/>
            <person name="Alikhan N.F."/>
            <person name="Baker D."/>
            <person name="Gharbi K."/>
            <person name="Hall N."/>
            <person name="Watson M."/>
            <person name="Adriaenssens E.M."/>
            <person name="Foster-Nyarko E."/>
            <person name="Jarju S."/>
            <person name="Secka A."/>
            <person name="Antonio M."/>
            <person name="Oren A."/>
            <person name="Chaudhuri R.R."/>
            <person name="La Ragione R."/>
            <person name="Hildebrand F."/>
            <person name="Pallen M.J."/>
        </authorList>
    </citation>
    <scope>NUCLEOTIDE SEQUENCE</scope>
    <source>
        <strain evidence="8">ChiBcec2-4451</strain>
    </source>
</reference>
<comment type="caution">
    <text evidence="8">The sequence shown here is derived from an EMBL/GenBank/DDBJ whole genome shotgun (WGS) entry which is preliminary data.</text>
</comment>
<feature type="transmembrane region" description="Helical" evidence="7">
    <location>
        <begin position="310"/>
        <end position="327"/>
    </location>
</feature>
<dbReference type="AlphaFoldDB" id="A0A9D1NV37"/>
<dbReference type="Pfam" id="PF07690">
    <property type="entry name" value="MFS_1"/>
    <property type="match status" value="1"/>
</dbReference>
<keyword evidence="6 7" id="KW-0472">Membrane</keyword>
<feature type="transmembrane region" description="Helical" evidence="7">
    <location>
        <begin position="398"/>
        <end position="420"/>
    </location>
</feature>
<feature type="transmembrane region" description="Helical" evidence="7">
    <location>
        <begin position="222"/>
        <end position="240"/>
    </location>
</feature>
<feature type="transmembrane region" description="Helical" evidence="7">
    <location>
        <begin position="42"/>
        <end position="63"/>
    </location>
</feature>
<reference evidence="8" key="1">
    <citation type="submission" date="2020-10" db="EMBL/GenBank/DDBJ databases">
        <authorList>
            <person name="Gilroy R."/>
        </authorList>
    </citation>
    <scope>NUCLEOTIDE SEQUENCE</scope>
    <source>
        <strain evidence="8">ChiBcec2-4451</strain>
    </source>
</reference>
<evidence type="ECO:0000256" key="5">
    <source>
        <dbReference type="ARBA" id="ARBA00022989"/>
    </source>
</evidence>
<evidence type="ECO:0000313" key="8">
    <source>
        <dbReference type="EMBL" id="HIV12560.1"/>
    </source>
</evidence>
<keyword evidence="4 7" id="KW-0812">Transmembrane</keyword>
<sequence>MTRAGEWKDFALLLTGQSVSQVGSSMTSFALVLWAYSSTGQVMASSLLAVCSTVPYLAVSLFGGAVVDQADKKKLLLLCDAAAAFGTCVILLCSMAGILKLWILCAVNILSGLMNAFQKPASDVAVTLLVKKSGYARAGGIQSSVSSFTGILTPILAAALLGLGGLPLVLAIDLGTFAFGFLTLLFLVKIPDSTGKKERISFHEVCGGAAEGVHFLQKEREIFLLLALYSVLEFAGAISFDSMYSPLILARTGNDQLAVGIVSSFMAAGCVAASLLLTFTKQRKNKLSAMYLGSFLCLAGIALFGTGRSLTAWCLIVFVGCFGSPIYQTYQSVILREKVDVTMQGRIFSLQGMMTGILTPLGYVTGALLADKVFEPFMRGSGRKIKFLVWLVGEGEGAGMGLIFLAAGLLGMVVLAVVGGRMKDVSPSPRQSDLI</sequence>
<evidence type="ECO:0000256" key="1">
    <source>
        <dbReference type="ARBA" id="ARBA00004651"/>
    </source>
</evidence>
<evidence type="ECO:0000256" key="4">
    <source>
        <dbReference type="ARBA" id="ARBA00022692"/>
    </source>
</evidence>
<dbReference type="CDD" id="cd06173">
    <property type="entry name" value="MFS_MefA_like"/>
    <property type="match status" value="1"/>
</dbReference>
<dbReference type="GO" id="GO:0022857">
    <property type="term" value="F:transmembrane transporter activity"/>
    <property type="evidence" value="ECO:0007669"/>
    <property type="project" value="InterPro"/>
</dbReference>
<dbReference type="GO" id="GO:0005886">
    <property type="term" value="C:plasma membrane"/>
    <property type="evidence" value="ECO:0007669"/>
    <property type="project" value="UniProtKB-SubCell"/>
</dbReference>
<feature type="transmembrane region" description="Helical" evidence="7">
    <location>
        <begin position="348"/>
        <end position="370"/>
    </location>
</feature>
<dbReference type="Proteomes" id="UP000886723">
    <property type="component" value="Unassembled WGS sequence"/>
</dbReference>